<keyword evidence="3 6" id="KW-0812">Transmembrane</keyword>
<name>U2L078_TRESO</name>
<evidence type="ECO:0000256" key="2">
    <source>
        <dbReference type="ARBA" id="ARBA00022475"/>
    </source>
</evidence>
<keyword evidence="5 6" id="KW-0472">Membrane</keyword>
<feature type="transmembrane region" description="Helical" evidence="6">
    <location>
        <begin position="133"/>
        <end position="153"/>
    </location>
</feature>
<evidence type="ECO:0000256" key="3">
    <source>
        <dbReference type="ARBA" id="ARBA00022692"/>
    </source>
</evidence>
<dbReference type="eggNOG" id="COG4603">
    <property type="taxonomic scope" value="Bacteria"/>
</dbReference>
<dbReference type="InterPro" id="IPR001851">
    <property type="entry name" value="ABC_transp_permease"/>
</dbReference>
<dbReference type="Proteomes" id="UP000016412">
    <property type="component" value="Unassembled WGS sequence"/>
</dbReference>
<comment type="caution">
    <text evidence="7">The sequence shown here is derived from an EMBL/GenBank/DDBJ whole genome shotgun (WGS) entry which is preliminary data.</text>
</comment>
<organism evidence="7 9">
    <name type="scientific">Treponema socranskii subsp. socranskii VPI DR56BR1116 = ATCC 35536</name>
    <dbReference type="NCBI Taxonomy" id="1125725"/>
    <lineage>
        <taxon>Bacteria</taxon>
        <taxon>Pseudomonadati</taxon>
        <taxon>Spirochaetota</taxon>
        <taxon>Spirochaetia</taxon>
        <taxon>Spirochaetales</taxon>
        <taxon>Treponemataceae</taxon>
        <taxon>Treponema</taxon>
    </lineage>
</organism>
<comment type="subcellular location">
    <subcellularLocation>
        <location evidence="1">Cell membrane</location>
        <topology evidence="1">Multi-pass membrane protein</topology>
    </subcellularLocation>
</comment>
<evidence type="ECO:0000256" key="4">
    <source>
        <dbReference type="ARBA" id="ARBA00022989"/>
    </source>
</evidence>
<dbReference type="GO" id="GO:0022857">
    <property type="term" value="F:transmembrane transporter activity"/>
    <property type="evidence" value="ECO:0007669"/>
    <property type="project" value="InterPro"/>
</dbReference>
<dbReference type="PANTHER" id="PTHR47089">
    <property type="entry name" value="ABC TRANSPORTER, PERMEASE PROTEIN"/>
    <property type="match status" value="1"/>
</dbReference>
<keyword evidence="2" id="KW-1003">Cell membrane</keyword>
<dbReference type="PANTHER" id="PTHR47089:SF1">
    <property type="entry name" value="GUANOSINE ABC TRANSPORTER PERMEASE PROTEIN NUPP"/>
    <property type="match status" value="1"/>
</dbReference>
<dbReference type="Pfam" id="PF02653">
    <property type="entry name" value="BPD_transp_2"/>
    <property type="match status" value="1"/>
</dbReference>
<keyword evidence="10" id="KW-1185">Reference proteome</keyword>
<evidence type="ECO:0000313" key="7">
    <source>
        <dbReference type="EMBL" id="ERF60214.1"/>
    </source>
</evidence>
<dbReference type="RefSeq" id="WP_021330613.1">
    <property type="nucleotide sequence ID" value="NZ_AUZJ01000043.1"/>
</dbReference>
<evidence type="ECO:0000256" key="1">
    <source>
        <dbReference type="ARBA" id="ARBA00004651"/>
    </source>
</evidence>
<sequence>MKKLTIFDALPVIAGLVLTVAVLALFSRTLVSALDFLGGSFTSRYYFGSVLNTAALLAAGALGDAIVLAAGEYNLGGEGQIYAGGFAAAVVFTLPVEWPPVFVTAAAFAASLLLPAAMALVSASLRQLKNADVLLTSFLVSAAAIPFIDSLIAGKFRGQTNNLLATPFIAERFRFAHILNPSPLSALALIPLALCGAVWYVKYRTVSGRHLQITGISKEFAKYSGYRQSRTLYATLAAAGALHGLAGFIAVAGTYYTCHAGFYGGMGWNALSCALIANSNPAMIAPAGLVLSWLFTSANRVALNNNFGFDMSSLIQGVMLSCIAVKYAGGIRNAKRGL</sequence>
<dbReference type="EMBL" id="AUZJ01000043">
    <property type="protein sequence ID" value="ERF60214.1"/>
    <property type="molecule type" value="Genomic_DNA"/>
</dbReference>
<dbReference type="EMBL" id="AVQI01000028">
    <property type="protein sequence ID" value="ERK04107.1"/>
    <property type="molecule type" value="Genomic_DNA"/>
</dbReference>
<keyword evidence="4 6" id="KW-1133">Transmembrane helix</keyword>
<evidence type="ECO:0000313" key="10">
    <source>
        <dbReference type="Proteomes" id="UP000016646"/>
    </source>
</evidence>
<dbReference type="STRING" id="1125725.HMPREF1325_2493"/>
<dbReference type="GO" id="GO:0005886">
    <property type="term" value="C:plasma membrane"/>
    <property type="evidence" value="ECO:0007669"/>
    <property type="project" value="UniProtKB-SubCell"/>
</dbReference>
<feature type="transmembrane region" description="Helical" evidence="6">
    <location>
        <begin position="7"/>
        <end position="26"/>
    </location>
</feature>
<protein>
    <submittedName>
        <fullName evidence="7">Branched-chain amino acid ABC transporter, permease protein</fullName>
    </submittedName>
</protein>
<feature type="transmembrane region" description="Helical" evidence="6">
    <location>
        <begin position="268"/>
        <end position="295"/>
    </location>
</feature>
<proteinExistence type="predicted"/>
<dbReference type="Proteomes" id="UP000016646">
    <property type="component" value="Unassembled WGS sequence"/>
</dbReference>
<evidence type="ECO:0000313" key="9">
    <source>
        <dbReference type="Proteomes" id="UP000016412"/>
    </source>
</evidence>
<feature type="transmembrane region" description="Helical" evidence="6">
    <location>
        <begin position="79"/>
        <end position="96"/>
    </location>
</feature>
<evidence type="ECO:0000256" key="5">
    <source>
        <dbReference type="ARBA" id="ARBA00023136"/>
    </source>
</evidence>
<reference evidence="9 10" key="1">
    <citation type="submission" date="2013-08" db="EMBL/GenBank/DDBJ databases">
        <authorList>
            <person name="Durkin A.S."/>
            <person name="Haft D.R."/>
            <person name="McCorrison J."/>
            <person name="Torralba M."/>
            <person name="Gillis M."/>
            <person name="Haft D.H."/>
            <person name="Methe B."/>
            <person name="Sutton G."/>
            <person name="Nelson K.E."/>
        </authorList>
    </citation>
    <scope>NUCLEOTIDE SEQUENCE [LARGE SCALE GENOMIC DNA]</scope>
    <source>
        <strain evidence="8 10">ATCC 35536</strain>
        <strain evidence="7 9">VPI DR56BR1116</strain>
    </source>
</reference>
<feature type="transmembrane region" description="Helical" evidence="6">
    <location>
        <begin position="102"/>
        <end position="121"/>
    </location>
</feature>
<evidence type="ECO:0000313" key="8">
    <source>
        <dbReference type="EMBL" id="ERK04107.1"/>
    </source>
</evidence>
<dbReference type="AlphaFoldDB" id="U2L078"/>
<accession>U2L078</accession>
<dbReference type="PATRIC" id="fig|1125725.3.peg.1668"/>
<feature type="transmembrane region" description="Helical" evidence="6">
    <location>
        <begin position="184"/>
        <end position="201"/>
    </location>
</feature>
<evidence type="ECO:0000256" key="6">
    <source>
        <dbReference type="SAM" id="Phobius"/>
    </source>
</evidence>
<feature type="transmembrane region" description="Helical" evidence="6">
    <location>
        <begin position="232"/>
        <end position="256"/>
    </location>
</feature>
<gene>
    <name evidence="8" type="ORF">HMPREF0860_1529</name>
    <name evidence="7" type="ORF">HMPREF1325_2493</name>
</gene>
<feature type="transmembrane region" description="Helical" evidence="6">
    <location>
        <begin position="46"/>
        <end position="67"/>
    </location>
</feature>